<protein>
    <submittedName>
        <fullName evidence="2">Uncharacterized protein</fullName>
    </submittedName>
</protein>
<dbReference type="Proteomes" id="UP000799750">
    <property type="component" value="Unassembled WGS sequence"/>
</dbReference>
<keyword evidence="3" id="KW-1185">Reference proteome</keyword>
<feature type="compositionally biased region" description="Basic and acidic residues" evidence="1">
    <location>
        <begin position="149"/>
        <end position="164"/>
    </location>
</feature>
<sequence>MPSLEPQRQQFSGAGITISPRPRQGPMLSPHGQPRGPVPRSPSSTSDATSIRSPRFDGSSQPPSAFTSPTFVAEMTLIPSQPPSPSKSRSRSRHGKRSGSSPPGGRNSPIRSASEEARSPGSVSFSQRMRAVCSCFGTSSSSSPRKPREKIEVEKIEPVHWTEQ</sequence>
<evidence type="ECO:0000313" key="2">
    <source>
        <dbReference type="EMBL" id="KAF2502964.1"/>
    </source>
</evidence>
<evidence type="ECO:0000256" key="1">
    <source>
        <dbReference type="SAM" id="MobiDB-lite"/>
    </source>
</evidence>
<name>A0A6A6RET4_9PEZI</name>
<dbReference type="AlphaFoldDB" id="A0A6A6RET4"/>
<dbReference type="EMBL" id="MU004181">
    <property type="protein sequence ID" value="KAF2502964.1"/>
    <property type="molecule type" value="Genomic_DNA"/>
</dbReference>
<accession>A0A6A6RET4</accession>
<evidence type="ECO:0000313" key="3">
    <source>
        <dbReference type="Proteomes" id="UP000799750"/>
    </source>
</evidence>
<dbReference type="OrthoDB" id="10423601at2759"/>
<feature type="compositionally biased region" description="Polar residues" evidence="1">
    <location>
        <begin position="41"/>
        <end position="70"/>
    </location>
</feature>
<organism evidence="2 3">
    <name type="scientific">Lophium mytilinum</name>
    <dbReference type="NCBI Taxonomy" id="390894"/>
    <lineage>
        <taxon>Eukaryota</taxon>
        <taxon>Fungi</taxon>
        <taxon>Dikarya</taxon>
        <taxon>Ascomycota</taxon>
        <taxon>Pezizomycotina</taxon>
        <taxon>Dothideomycetes</taxon>
        <taxon>Pleosporomycetidae</taxon>
        <taxon>Mytilinidiales</taxon>
        <taxon>Mytilinidiaceae</taxon>
        <taxon>Lophium</taxon>
    </lineage>
</organism>
<feature type="compositionally biased region" description="Low complexity" evidence="1">
    <location>
        <begin position="98"/>
        <end position="112"/>
    </location>
</feature>
<proteinExistence type="predicted"/>
<reference evidence="2" key="1">
    <citation type="journal article" date="2020" name="Stud. Mycol.">
        <title>101 Dothideomycetes genomes: a test case for predicting lifestyles and emergence of pathogens.</title>
        <authorList>
            <person name="Haridas S."/>
            <person name="Albert R."/>
            <person name="Binder M."/>
            <person name="Bloem J."/>
            <person name="Labutti K."/>
            <person name="Salamov A."/>
            <person name="Andreopoulos B."/>
            <person name="Baker S."/>
            <person name="Barry K."/>
            <person name="Bills G."/>
            <person name="Bluhm B."/>
            <person name="Cannon C."/>
            <person name="Castanera R."/>
            <person name="Culley D."/>
            <person name="Daum C."/>
            <person name="Ezra D."/>
            <person name="Gonzalez J."/>
            <person name="Henrissat B."/>
            <person name="Kuo A."/>
            <person name="Liang C."/>
            <person name="Lipzen A."/>
            <person name="Lutzoni F."/>
            <person name="Magnuson J."/>
            <person name="Mondo S."/>
            <person name="Nolan M."/>
            <person name="Ohm R."/>
            <person name="Pangilinan J."/>
            <person name="Park H.-J."/>
            <person name="Ramirez L."/>
            <person name="Alfaro M."/>
            <person name="Sun H."/>
            <person name="Tritt A."/>
            <person name="Yoshinaga Y."/>
            <person name="Zwiers L.-H."/>
            <person name="Turgeon B."/>
            <person name="Goodwin S."/>
            <person name="Spatafora J."/>
            <person name="Crous P."/>
            <person name="Grigoriev I."/>
        </authorList>
    </citation>
    <scope>NUCLEOTIDE SEQUENCE</scope>
    <source>
        <strain evidence="2">CBS 269.34</strain>
    </source>
</reference>
<feature type="region of interest" description="Disordered" evidence="1">
    <location>
        <begin position="1"/>
        <end position="164"/>
    </location>
</feature>
<feature type="compositionally biased region" description="Polar residues" evidence="1">
    <location>
        <begin position="1"/>
        <end position="12"/>
    </location>
</feature>
<feature type="compositionally biased region" description="Basic residues" evidence="1">
    <location>
        <begin position="88"/>
        <end position="97"/>
    </location>
</feature>
<gene>
    <name evidence="2" type="ORF">BU16DRAFT_521595</name>
</gene>